<organism evidence="1 2">
    <name type="scientific">Lautropia mirabilis ATCC 51599</name>
    <dbReference type="NCBI Taxonomy" id="887898"/>
    <lineage>
        <taxon>Bacteria</taxon>
        <taxon>Pseudomonadati</taxon>
        <taxon>Pseudomonadota</taxon>
        <taxon>Betaproteobacteria</taxon>
        <taxon>Burkholderiales</taxon>
        <taxon>Burkholderiaceae</taxon>
        <taxon>Lautropia</taxon>
    </lineage>
</organism>
<accession>E7RXZ2</accession>
<reference evidence="1 2" key="1">
    <citation type="submission" date="2010-12" db="EMBL/GenBank/DDBJ databases">
        <authorList>
            <person name="Muzny D."/>
            <person name="Qin X."/>
            <person name="Deng J."/>
            <person name="Jiang H."/>
            <person name="Liu Y."/>
            <person name="Qu J."/>
            <person name="Song X.-Z."/>
            <person name="Zhang L."/>
            <person name="Thornton R."/>
            <person name="Coyle M."/>
            <person name="Francisco L."/>
            <person name="Jackson L."/>
            <person name="Javaid M."/>
            <person name="Korchina V."/>
            <person name="Kovar C."/>
            <person name="Mata R."/>
            <person name="Mathew T."/>
            <person name="Ngo R."/>
            <person name="Nguyen L."/>
            <person name="Nguyen N."/>
            <person name="Okwuonu G."/>
            <person name="Ongeri F."/>
            <person name="Pham C."/>
            <person name="Simmons D."/>
            <person name="Wilczek-Boney K."/>
            <person name="Hale W."/>
            <person name="Jakkamsetti A."/>
            <person name="Pham P."/>
            <person name="Ruth R."/>
            <person name="San Lucas F."/>
            <person name="Warren J."/>
            <person name="Zhang J."/>
            <person name="Zhao Z."/>
            <person name="Zhou C."/>
            <person name="Zhu D."/>
            <person name="Lee S."/>
            <person name="Bess C."/>
            <person name="Blankenburg K."/>
            <person name="Forbes L."/>
            <person name="Fu Q."/>
            <person name="Gubbala S."/>
            <person name="Hirani K."/>
            <person name="Jayaseelan J.C."/>
            <person name="Lara F."/>
            <person name="Munidasa M."/>
            <person name="Palculict T."/>
            <person name="Patil S."/>
            <person name="Pu L.-L."/>
            <person name="Saada N."/>
            <person name="Tang L."/>
            <person name="Weissenberger G."/>
            <person name="Zhu Y."/>
            <person name="Hemphill L."/>
            <person name="Shang Y."/>
            <person name="Youmans B."/>
            <person name="Ayvaz T."/>
            <person name="Ross M."/>
            <person name="Santibanez J."/>
            <person name="Aqrawi P."/>
            <person name="Gross S."/>
            <person name="Joshi V."/>
            <person name="Fowler G."/>
            <person name="Nazareth L."/>
            <person name="Reid J."/>
            <person name="Worley K."/>
            <person name="Petrosino J."/>
            <person name="Highlander S."/>
            <person name="Gibbs R."/>
        </authorList>
    </citation>
    <scope>NUCLEOTIDE SEQUENCE [LARGE SCALE GENOMIC DNA]</scope>
    <source>
        <strain evidence="1 2">ATCC 51599</strain>
    </source>
</reference>
<evidence type="ECO:0000313" key="1">
    <source>
        <dbReference type="EMBL" id="EFV94816.1"/>
    </source>
</evidence>
<dbReference type="HOGENOM" id="CLU_1426374_0_0_4"/>
<dbReference type="EMBL" id="AEQP01000010">
    <property type="protein sequence ID" value="EFV94816.1"/>
    <property type="molecule type" value="Genomic_DNA"/>
</dbReference>
<keyword evidence="2" id="KW-1185">Reference proteome</keyword>
<dbReference type="Proteomes" id="UP000011021">
    <property type="component" value="Unassembled WGS sequence"/>
</dbReference>
<proteinExistence type="predicted"/>
<dbReference type="AlphaFoldDB" id="E7RXZ2"/>
<protein>
    <submittedName>
        <fullName evidence="1">Uncharacterized protein</fullName>
    </submittedName>
</protein>
<sequence length="190" mass="20405">MGETSAATAGQKGEEHYILPGDGPGVALAHKIMATCPVPHPAGYGNNGVWLSAPPLLACVAGTYTGTDLITGERCKVDISAEGEVRAERDSLRMDPFVAYLANDYAMKYGHVHMSLSTAGRPLIAKVLSQRLGVYFDPLDFLGRRKLLRLDGEVPGEAVLAKFSSHFVVMAENDDRFYGPVANIWCGVPL</sequence>
<evidence type="ECO:0000313" key="2">
    <source>
        <dbReference type="Proteomes" id="UP000011021"/>
    </source>
</evidence>
<comment type="caution">
    <text evidence="1">The sequence shown here is derived from an EMBL/GenBank/DDBJ whole genome shotgun (WGS) entry which is preliminary data.</text>
</comment>
<gene>
    <name evidence="1" type="ORF">HMPREF0551_1563</name>
</gene>
<name>E7RXZ2_9BURK</name>